<evidence type="ECO:0000313" key="2">
    <source>
        <dbReference type="Proteomes" id="UP001281003"/>
    </source>
</evidence>
<reference evidence="1" key="2">
    <citation type="submission" date="2023-07" db="EMBL/GenBank/DDBJ databases">
        <authorList>
            <consortium name="Lawrence Berkeley National Laboratory"/>
            <person name="Haridas S."/>
            <person name="Hensen N."/>
            <person name="Bonometti L."/>
            <person name="Westerberg I."/>
            <person name="Brannstrom I.O."/>
            <person name="Guillou S."/>
            <person name="Cros-Aarteil S."/>
            <person name="Calhoun S."/>
            <person name="Kuo A."/>
            <person name="Mondo S."/>
            <person name="Pangilinan J."/>
            <person name="Riley R."/>
            <person name="LaButti K."/>
            <person name="Andreopoulos B."/>
            <person name="Lipzen A."/>
            <person name="Chen C."/>
            <person name="Yanf M."/>
            <person name="Daum C."/>
            <person name="Ng V."/>
            <person name="Clum A."/>
            <person name="Steindorff A."/>
            <person name="Ohm R."/>
            <person name="Martin F."/>
            <person name="Silar P."/>
            <person name="Natvig D."/>
            <person name="Lalanne C."/>
            <person name="Gautier V."/>
            <person name="Ament-velasquez S.L."/>
            <person name="Kruys A."/>
            <person name="Hutchinson M.I."/>
            <person name="Powell A.J."/>
            <person name="Barry K."/>
            <person name="Miller A.N."/>
            <person name="Grigoriev I.V."/>
            <person name="Debuchy R."/>
            <person name="Gladieux P."/>
            <person name="Thoren M.H."/>
            <person name="Johannesson H."/>
        </authorList>
    </citation>
    <scope>NUCLEOTIDE SEQUENCE</scope>
    <source>
        <strain evidence="1">FGSC 1904</strain>
    </source>
</reference>
<organism evidence="1 2">
    <name type="scientific">Sordaria brevicollis</name>
    <dbReference type="NCBI Taxonomy" id="83679"/>
    <lineage>
        <taxon>Eukaryota</taxon>
        <taxon>Fungi</taxon>
        <taxon>Dikarya</taxon>
        <taxon>Ascomycota</taxon>
        <taxon>Pezizomycotina</taxon>
        <taxon>Sordariomycetes</taxon>
        <taxon>Sordariomycetidae</taxon>
        <taxon>Sordariales</taxon>
        <taxon>Sordariaceae</taxon>
        <taxon>Sordaria</taxon>
    </lineage>
</organism>
<protein>
    <recommendedName>
        <fullName evidence="3">NB-ARC domain-containing protein</fullName>
    </recommendedName>
</protein>
<reference evidence="1" key="1">
    <citation type="journal article" date="2023" name="Mol. Phylogenet. Evol.">
        <title>Genome-scale phylogeny and comparative genomics of the fungal order Sordariales.</title>
        <authorList>
            <person name="Hensen N."/>
            <person name="Bonometti L."/>
            <person name="Westerberg I."/>
            <person name="Brannstrom I.O."/>
            <person name="Guillou S."/>
            <person name="Cros-Aarteil S."/>
            <person name="Calhoun S."/>
            <person name="Haridas S."/>
            <person name="Kuo A."/>
            <person name="Mondo S."/>
            <person name="Pangilinan J."/>
            <person name="Riley R."/>
            <person name="LaButti K."/>
            <person name="Andreopoulos B."/>
            <person name="Lipzen A."/>
            <person name="Chen C."/>
            <person name="Yan M."/>
            <person name="Daum C."/>
            <person name="Ng V."/>
            <person name="Clum A."/>
            <person name="Steindorff A."/>
            <person name="Ohm R.A."/>
            <person name="Martin F."/>
            <person name="Silar P."/>
            <person name="Natvig D.O."/>
            <person name="Lalanne C."/>
            <person name="Gautier V."/>
            <person name="Ament-Velasquez S.L."/>
            <person name="Kruys A."/>
            <person name="Hutchinson M.I."/>
            <person name="Powell A.J."/>
            <person name="Barry K."/>
            <person name="Miller A.N."/>
            <person name="Grigoriev I.V."/>
            <person name="Debuchy R."/>
            <person name="Gladieux P."/>
            <person name="Hiltunen Thoren M."/>
            <person name="Johannesson H."/>
        </authorList>
    </citation>
    <scope>NUCLEOTIDE SEQUENCE</scope>
    <source>
        <strain evidence="1">FGSC 1904</strain>
    </source>
</reference>
<comment type="caution">
    <text evidence="1">The sequence shown here is derived from an EMBL/GenBank/DDBJ whole genome shotgun (WGS) entry which is preliminary data.</text>
</comment>
<dbReference type="Gene3D" id="1.25.40.10">
    <property type="entry name" value="Tetratricopeptide repeat domain"/>
    <property type="match status" value="1"/>
</dbReference>
<name>A0AAE0PM83_SORBR</name>
<dbReference type="InterPro" id="IPR011990">
    <property type="entry name" value="TPR-like_helical_dom_sf"/>
</dbReference>
<evidence type="ECO:0008006" key="3">
    <source>
        <dbReference type="Google" id="ProtNLM"/>
    </source>
</evidence>
<dbReference type="SUPFAM" id="SSF52540">
    <property type="entry name" value="P-loop containing nucleoside triphosphate hydrolases"/>
    <property type="match status" value="1"/>
</dbReference>
<gene>
    <name evidence="1" type="ORF">B0T20DRAFT_474349</name>
</gene>
<dbReference type="PANTHER" id="PTHR35205:SF1">
    <property type="entry name" value="ZU5 DOMAIN-CONTAINING PROTEIN"/>
    <property type="match status" value="1"/>
</dbReference>
<dbReference type="SUPFAM" id="SSF48452">
    <property type="entry name" value="TPR-like"/>
    <property type="match status" value="1"/>
</dbReference>
<evidence type="ECO:0000313" key="1">
    <source>
        <dbReference type="EMBL" id="KAK3402543.1"/>
    </source>
</evidence>
<sequence length="1044" mass="117189">MSRPETIQPTGALALIPQSSRVEEAREKADKLKILLHRHNIEVTRGKDVLDALINQHESRKPKLFDKLQRVANNIQAFSKAIGSICQIHGIASVGFVRYVNLLDKIVDVYDEMSRCMEGLQAYAHLYQRWPNVPNALLAIYCAYLDFSINVVDMVFARNPLWKALKMMVRFTPTELALKEDAKRIRDTTKTFNDEVRLVGHTIGHDTWRKVSTMDVRLAQSSPVHEMRPPRRIFSVSKPRNGKFCGREQVLEQLKYDLVLGQGSPQTSCTLHGAPGMGKTQVALEFAYICCTSFPELHVFWIPAENETVLAQAFGKIARLVIGYQAGEDVLDQARLVETATAWLCENTSWLMIFDNVNNPSLFQKYQPCCNHGSILVTSQYQRTIHATTKEILLKPLAPQEGSNLILNHIPEDQKRRMGNSSSLAQVLTNMSEEVSGSPLVLLQIAGSITSSAVSAEGALNELRQSGSLGRSNQILNGDSTWGYDRPPDSAWDMALRAVSDKALTILKIMSMLSADSIPVDMLNRDLRGELSFLGSTRFREEIQAPLAERYLIEDSSNEAMPWSFYGIHRQLQSKLLRDLQSVPDQYQLTFDRAVALIARDFPAFPKLMTPNFSQWPSYEKLIAHVLKLHWVYRITEGGQDQDETTAVTPLIPTMAFAELLASAGYYFYEIGQADSCVSVLETAENIFRDFRTSSTAEPCAVEGDQPSLYANSLKLETSAIAVSWGIIEQAYGLTRARNAMAKAKQVVTLREKHVSLSGLCPEDKFESQVLLSNAYNDVGTQMLHMHQYAGAVSFLNKSLDLKRQLETNGHTIPAFEFAESTNNMAFAALGQNLTEEALLHSRTAVDLINKDGSHDSDATRFSFCLGVVLVLNGEPHEALKVMRDVYEKRREIFGESGRQTRDTSYAISFIHYSQRRFEEANKTIQGCFIKQAKGIWPAECLTRAKYLQSQILKELGELAESKRKYYEALQELDGYLSDIFPNAHARNIMENTPVSNGYAVLMAAKEAVWFDYVVPFFAGRFTAVRGAELRNGVGYFPPLEDLE</sequence>
<dbReference type="Proteomes" id="UP001281003">
    <property type="component" value="Unassembled WGS sequence"/>
</dbReference>
<proteinExistence type="predicted"/>
<keyword evidence="2" id="KW-1185">Reference proteome</keyword>
<dbReference type="PANTHER" id="PTHR35205">
    <property type="entry name" value="NB-ARC AND TPR DOMAIN PROTEIN"/>
    <property type="match status" value="1"/>
</dbReference>
<dbReference type="EMBL" id="JAUTDP010000001">
    <property type="protein sequence ID" value="KAK3402543.1"/>
    <property type="molecule type" value="Genomic_DNA"/>
</dbReference>
<dbReference type="AlphaFoldDB" id="A0AAE0PM83"/>
<dbReference type="InterPro" id="IPR027417">
    <property type="entry name" value="P-loop_NTPase"/>
</dbReference>
<dbReference type="Gene3D" id="3.40.50.300">
    <property type="entry name" value="P-loop containing nucleotide triphosphate hydrolases"/>
    <property type="match status" value="1"/>
</dbReference>
<accession>A0AAE0PM83</accession>